<protein>
    <submittedName>
        <fullName evidence="1">Putative antirepressor protein</fullName>
    </submittedName>
</protein>
<gene>
    <name evidence="1" type="ORF">NCTC8179_02935</name>
</gene>
<reference evidence="1 2" key="1">
    <citation type="submission" date="2018-06" db="EMBL/GenBank/DDBJ databases">
        <authorList>
            <consortium name="Pathogen Informatics"/>
            <person name="Doyle S."/>
        </authorList>
    </citation>
    <scope>NUCLEOTIDE SEQUENCE [LARGE SCALE GENOMIC DNA]</scope>
    <source>
        <strain evidence="1 2">NCTC8179</strain>
    </source>
</reference>
<evidence type="ECO:0000313" key="1">
    <source>
        <dbReference type="EMBL" id="STK82949.1"/>
    </source>
</evidence>
<dbReference type="GO" id="GO:0003677">
    <property type="term" value="F:DNA binding"/>
    <property type="evidence" value="ECO:0007669"/>
    <property type="project" value="InterPro"/>
</dbReference>
<dbReference type="InterPro" id="IPR010982">
    <property type="entry name" value="Lambda_DNA-bd_dom_sf"/>
</dbReference>
<dbReference type="Pfam" id="PF14549">
    <property type="entry name" value="P22_Cro"/>
    <property type="match status" value="1"/>
</dbReference>
<dbReference type="AlphaFoldDB" id="A0A376ZZU4"/>
<evidence type="ECO:0000313" key="2">
    <source>
        <dbReference type="Proteomes" id="UP000255543"/>
    </source>
</evidence>
<organism evidence="1 2">
    <name type="scientific">Escherichia coli</name>
    <dbReference type="NCBI Taxonomy" id="562"/>
    <lineage>
        <taxon>Bacteria</taxon>
        <taxon>Pseudomonadati</taxon>
        <taxon>Pseudomonadota</taxon>
        <taxon>Gammaproteobacteria</taxon>
        <taxon>Enterobacterales</taxon>
        <taxon>Enterobacteriaceae</taxon>
        <taxon>Escherichia</taxon>
    </lineage>
</organism>
<proteinExistence type="predicted"/>
<dbReference type="Gene3D" id="1.10.260.40">
    <property type="entry name" value="lambda repressor-like DNA-binding domains"/>
    <property type="match status" value="1"/>
</dbReference>
<dbReference type="Proteomes" id="UP000255543">
    <property type="component" value="Unassembled WGS sequence"/>
</dbReference>
<accession>A0A376ZZU4</accession>
<name>A0A376ZZU4_ECOLX</name>
<dbReference type="SUPFAM" id="SSF47413">
    <property type="entry name" value="lambda repressor-like DNA-binding domains"/>
    <property type="match status" value="1"/>
</dbReference>
<sequence length="75" mass="8781">MFKDDVLRYFKKKRLVAEALGISHVAVVRWKAVIPKLRAMELDEITNGELNTTQNFTRSRIAPRTKERMIHENQA</sequence>
<dbReference type="EMBL" id="UGEB01000001">
    <property type="protein sequence ID" value="STK82949.1"/>
    <property type="molecule type" value="Genomic_DNA"/>
</dbReference>